<proteinExistence type="predicted"/>
<dbReference type="EMBL" id="JBHSWE010000001">
    <property type="protein sequence ID" value="MFC6672291.1"/>
    <property type="molecule type" value="Genomic_DNA"/>
</dbReference>
<comment type="caution">
    <text evidence="2">The sequence shown here is derived from an EMBL/GenBank/DDBJ whole genome shotgun (WGS) entry which is preliminary data.</text>
</comment>
<sequence>MSRQNIFIAVLGVATIGLVITEVSMSGGTVSRTESALFSVLQFVFSLSFAWYLSKEASQEDFEERQRKFAISAFRRIKEVEVQINHLLKRLEQAKRGEESEQLHGLDIASVMAQSIQKTAQSSKLDWADVIGDQIESLEQIEELQDIEVDEEPEDTGMDSASTQLSEKIEELKNSLSSELKLYASERGRPRPRMQFAQRLTKDGYLTLRGFADTDWDGLRDPNKLSVGEAITVKLGDHRNRVATLCVYDDDGHYVGSFINSSSAPYGEFSTAVCQAMGSCTFAGEIVEVEQKKSDSKRTYFAVKCFPVSEVASSE</sequence>
<dbReference type="RefSeq" id="WP_379910739.1">
    <property type="nucleotide sequence ID" value="NZ_JBHSWE010000001.1"/>
</dbReference>
<protein>
    <recommendedName>
        <fullName evidence="4">HIRAN domain-containing protein</fullName>
    </recommendedName>
</protein>
<dbReference type="Proteomes" id="UP001596422">
    <property type="component" value="Unassembled WGS sequence"/>
</dbReference>
<keyword evidence="1" id="KW-1133">Transmembrane helix</keyword>
<evidence type="ECO:0000313" key="3">
    <source>
        <dbReference type="Proteomes" id="UP001596422"/>
    </source>
</evidence>
<organism evidence="2 3">
    <name type="scientific">Marinobacterium aestuariivivens</name>
    <dbReference type="NCBI Taxonomy" id="1698799"/>
    <lineage>
        <taxon>Bacteria</taxon>
        <taxon>Pseudomonadati</taxon>
        <taxon>Pseudomonadota</taxon>
        <taxon>Gammaproteobacteria</taxon>
        <taxon>Oceanospirillales</taxon>
        <taxon>Oceanospirillaceae</taxon>
        <taxon>Marinobacterium</taxon>
    </lineage>
</organism>
<keyword evidence="1" id="KW-0472">Membrane</keyword>
<reference evidence="3" key="1">
    <citation type="journal article" date="2019" name="Int. J. Syst. Evol. Microbiol.">
        <title>The Global Catalogue of Microorganisms (GCM) 10K type strain sequencing project: providing services to taxonomists for standard genome sequencing and annotation.</title>
        <authorList>
            <consortium name="The Broad Institute Genomics Platform"/>
            <consortium name="The Broad Institute Genome Sequencing Center for Infectious Disease"/>
            <person name="Wu L."/>
            <person name="Ma J."/>
        </authorList>
    </citation>
    <scope>NUCLEOTIDE SEQUENCE [LARGE SCALE GENOMIC DNA]</scope>
    <source>
        <strain evidence="3">NBRC 111756</strain>
    </source>
</reference>
<evidence type="ECO:0000256" key="1">
    <source>
        <dbReference type="SAM" id="Phobius"/>
    </source>
</evidence>
<evidence type="ECO:0008006" key="4">
    <source>
        <dbReference type="Google" id="ProtNLM"/>
    </source>
</evidence>
<feature type="transmembrane region" description="Helical" evidence="1">
    <location>
        <begin position="6"/>
        <end position="24"/>
    </location>
</feature>
<accession>A0ABW2A4H8</accession>
<name>A0ABW2A4H8_9GAMM</name>
<gene>
    <name evidence="2" type="ORF">ACFQDL_21140</name>
</gene>
<keyword evidence="1" id="KW-0812">Transmembrane</keyword>
<keyword evidence="3" id="KW-1185">Reference proteome</keyword>
<evidence type="ECO:0000313" key="2">
    <source>
        <dbReference type="EMBL" id="MFC6672291.1"/>
    </source>
</evidence>